<proteinExistence type="predicted"/>
<dbReference type="EC" id="2.3.1.-" evidence="2"/>
<dbReference type="Pfam" id="PF00132">
    <property type="entry name" value="Hexapep"/>
    <property type="match status" value="1"/>
</dbReference>
<dbReference type="Proteomes" id="UP001432995">
    <property type="component" value="Unassembled WGS sequence"/>
</dbReference>
<dbReference type="PANTHER" id="PTHR23416">
    <property type="entry name" value="SIALIC ACID SYNTHASE-RELATED"/>
    <property type="match status" value="1"/>
</dbReference>
<keyword evidence="2" id="KW-0808">Transferase</keyword>
<organism evidence="1 3">
    <name type="scientific">Methylobacterium brachiatum</name>
    <dbReference type="NCBI Taxonomy" id="269660"/>
    <lineage>
        <taxon>Bacteria</taxon>
        <taxon>Pseudomonadati</taxon>
        <taxon>Pseudomonadota</taxon>
        <taxon>Alphaproteobacteria</taxon>
        <taxon>Hyphomicrobiales</taxon>
        <taxon>Methylobacteriaceae</taxon>
        <taxon>Methylobacterium</taxon>
    </lineage>
</organism>
<evidence type="ECO:0000313" key="4">
    <source>
        <dbReference type="Proteomes" id="UP001432995"/>
    </source>
</evidence>
<dbReference type="CDD" id="cd04647">
    <property type="entry name" value="LbH_MAT_like"/>
    <property type="match status" value="1"/>
</dbReference>
<dbReference type="PANTHER" id="PTHR23416:SF78">
    <property type="entry name" value="LIPOPOLYSACCHARIDE BIOSYNTHESIS O-ACETYL TRANSFERASE WBBJ-RELATED"/>
    <property type="match status" value="1"/>
</dbReference>
<dbReference type="InterPro" id="IPR011004">
    <property type="entry name" value="Trimer_LpxA-like_sf"/>
</dbReference>
<dbReference type="Proteomes" id="UP001223420">
    <property type="component" value="Unassembled WGS sequence"/>
</dbReference>
<dbReference type="EMBL" id="JAUSWL010000008">
    <property type="protein sequence ID" value="MDQ0545283.1"/>
    <property type="molecule type" value="Genomic_DNA"/>
</dbReference>
<keyword evidence="4" id="KW-1185">Reference proteome</keyword>
<comment type="caution">
    <text evidence="1">The sequence shown here is derived from an EMBL/GenBank/DDBJ whole genome shotgun (WGS) entry which is preliminary data.</text>
</comment>
<name>A0AAJ1TZE5_9HYPH</name>
<reference evidence="2" key="2">
    <citation type="submission" date="2024-06" db="EMBL/GenBank/DDBJ databases">
        <authorList>
            <person name="Campbell A.G."/>
        </authorList>
    </citation>
    <scope>NUCLEOTIDE SEQUENCE</scope>
    <source>
        <strain evidence="2">EM17</strain>
    </source>
</reference>
<dbReference type="Gene3D" id="2.160.10.10">
    <property type="entry name" value="Hexapeptide repeat proteins"/>
    <property type="match status" value="1"/>
</dbReference>
<sequence length="197" mass="20279">MTVEIQGNLSANTIVLSEKFRRYSTGSILFTGEGARVEIDGPVTSGDVSLTVGSHASITIGPDCVIGRLSLSAFGAGARIDVGREVGFAGAVSLSTHEGSQISIGARCLIAGDTVFSTSDYHTVFDVTTGERINQAADIRLGEHVWVGARAMVLKGASIGHDSVVGAGSIVTAGFGPNSLIVGNPARLLRSGVGWRH</sequence>
<dbReference type="EMBL" id="JBELQD010000065">
    <property type="protein sequence ID" value="MER2291922.1"/>
    <property type="molecule type" value="Genomic_DNA"/>
</dbReference>
<reference evidence="1" key="1">
    <citation type="submission" date="2023-07" db="EMBL/GenBank/DDBJ databases">
        <title>Genomic Encyclopedia of Type Strains, Phase IV (KMG-IV): sequencing the most valuable type-strain genomes for metagenomic binning, comparative biology and taxonomic classification.</title>
        <authorList>
            <person name="Goeker M."/>
        </authorList>
    </citation>
    <scope>NUCLEOTIDE SEQUENCE</scope>
    <source>
        <strain evidence="1">DSM 19569</strain>
    </source>
</reference>
<keyword evidence="2" id="KW-0012">Acyltransferase</keyword>
<evidence type="ECO:0000313" key="1">
    <source>
        <dbReference type="EMBL" id="MDQ0545283.1"/>
    </source>
</evidence>
<gene>
    <name evidence="2" type="ORF">ABS770_27060</name>
    <name evidence="1" type="ORF">QO001_004226</name>
</gene>
<dbReference type="InterPro" id="IPR001451">
    <property type="entry name" value="Hexapep"/>
</dbReference>
<accession>A0AAJ1TZE5</accession>
<evidence type="ECO:0000313" key="2">
    <source>
        <dbReference type="EMBL" id="MER2291922.1"/>
    </source>
</evidence>
<dbReference type="InterPro" id="IPR051159">
    <property type="entry name" value="Hexapeptide_acetyltransf"/>
</dbReference>
<protein>
    <submittedName>
        <fullName evidence="1">Acetyltransferase-like isoleucine patch superfamily enzyme</fullName>
    </submittedName>
    <submittedName>
        <fullName evidence="2">Acyltransferase</fullName>
        <ecNumber evidence="2">2.3.1.-</ecNumber>
    </submittedName>
</protein>
<dbReference type="GO" id="GO:0016746">
    <property type="term" value="F:acyltransferase activity"/>
    <property type="evidence" value="ECO:0007669"/>
    <property type="project" value="UniProtKB-KW"/>
</dbReference>
<dbReference type="AlphaFoldDB" id="A0AAJ1TZE5"/>
<dbReference type="SUPFAM" id="SSF51161">
    <property type="entry name" value="Trimeric LpxA-like enzymes"/>
    <property type="match status" value="1"/>
</dbReference>
<dbReference type="RefSeq" id="WP_007558918.1">
    <property type="nucleotide sequence ID" value="NZ_JAJALK010000009.1"/>
</dbReference>
<evidence type="ECO:0000313" key="3">
    <source>
        <dbReference type="Proteomes" id="UP001223420"/>
    </source>
</evidence>